<dbReference type="Proteomes" id="UP000019473">
    <property type="component" value="Unassembled WGS sequence"/>
</dbReference>
<feature type="region of interest" description="Disordered" evidence="1">
    <location>
        <begin position="249"/>
        <end position="272"/>
    </location>
</feature>
<reference evidence="2 3" key="1">
    <citation type="submission" date="2013-03" db="EMBL/GenBank/DDBJ databases">
        <title>The Genome Sequence of Cladophialophora yegresii CBS 114405.</title>
        <authorList>
            <consortium name="The Broad Institute Genomics Platform"/>
            <person name="Cuomo C."/>
            <person name="de Hoog S."/>
            <person name="Gorbushina A."/>
            <person name="Walker B."/>
            <person name="Young S.K."/>
            <person name="Zeng Q."/>
            <person name="Gargeya S."/>
            <person name="Fitzgerald M."/>
            <person name="Haas B."/>
            <person name="Abouelleil A."/>
            <person name="Allen A.W."/>
            <person name="Alvarado L."/>
            <person name="Arachchi H.M."/>
            <person name="Berlin A.M."/>
            <person name="Chapman S.B."/>
            <person name="Gainer-Dewar J."/>
            <person name="Goldberg J."/>
            <person name="Griggs A."/>
            <person name="Gujja S."/>
            <person name="Hansen M."/>
            <person name="Howarth C."/>
            <person name="Imamovic A."/>
            <person name="Ireland A."/>
            <person name="Larimer J."/>
            <person name="McCowan C."/>
            <person name="Murphy C."/>
            <person name="Pearson M."/>
            <person name="Poon T.W."/>
            <person name="Priest M."/>
            <person name="Roberts A."/>
            <person name="Saif S."/>
            <person name="Shea T."/>
            <person name="Sisk P."/>
            <person name="Sykes S."/>
            <person name="Wortman J."/>
            <person name="Nusbaum C."/>
            <person name="Birren B."/>
        </authorList>
    </citation>
    <scope>NUCLEOTIDE SEQUENCE [LARGE SCALE GENOMIC DNA]</scope>
    <source>
        <strain evidence="2 3">CBS 114405</strain>
    </source>
</reference>
<dbReference type="OrthoDB" id="10364922at2759"/>
<organism evidence="2 3">
    <name type="scientific">Cladophialophora yegresii CBS 114405</name>
    <dbReference type="NCBI Taxonomy" id="1182544"/>
    <lineage>
        <taxon>Eukaryota</taxon>
        <taxon>Fungi</taxon>
        <taxon>Dikarya</taxon>
        <taxon>Ascomycota</taxon>
        <taxon>Pezizomycotina</taxon>
        <taxon>Eurotiomycetes</taxon>
        <taxon>Chaetothyriomycetidae</taxon>
        <taxon>Chaetothyriales</taxon>
        <taxon>Herpotrichiellaceae</taxon>
        <taxon>Cladophialophora</taxon>
    </lineage>
</organism>
<evidence type="ECO:0000313" key="3">
    <source>
        <dbReference type="Proteomes" id="UP000019473"/>
    </source>
</evidence>
<dbReference type="EMBL" id="AMGW01000006">
    <property type="protein sequence ID" value="EXJ55440.1"/>
    <property type="molecule type" value="Genomic_DNA"/>
</dbReference>
<dbReference type="GeneID" id="19182935"/>
<keyword evidence="3" id="KW-1185">Reference proteome</keyword>
<name>W9VR06_9EURO</name>
<comment type="caution">
    <text evidence="2">The sequence shown here is derived from an EMBL/GenBank/DDBJ whole genome shotgun (WGS) entry which is preliminary data.</text>
</comment>
<evidence type="ECO:0000256" key="1">
    <source>
        <dbReference type="SAM" id="MobiDB-lite"/>
    </source>
</evidence>
<dbReference type="VEuPathDB" id="FungiDB:A1O7_08367"/>
<dbReference type="HOGENOM" id="CLU_705979_0_0_1"/>
<dbReference type="RefSeq" id="XP_007760550.1">
    <property type="nucleotide sequence ID" value="XM_007762360.1"/>
</dbReference>
<proteinExistence type="predicted"/>
<protein>
    <submittedName>
        <fullName evidence="2">Uncharacterized protein</fullName>
    </submittedName>
</protein>
<accession>W9VR06</accession>
<gene>
    <name evidence="2" type="ORF">A1O7_08367</name>
</gene>
<evidence type="ECO:0000313" key="2">
    <source>
        <dbReference type="EMBL" id="EXJ55440.1"/>
    </source>
</evidence>
<sequence length="391" mass="44896">MPEVQMRTMSFSPGLGLLFRLPQEVRDMIYASYFERAEVEWDYEKSWQPPAFSMAYRKCYPRDLLAASREVYAEAQRYEYHDLCLVILHKKARHPPKLYGLVRHIRFVEAAVPMFPGHLPFFTNTRLLANLRTVTFVPSGSWVSASMVVMYKWLEELLVQGCTEKVLNEARHQLRLASCVPPIFTAPPTAAPDTRLHWLIVLPCRVCRWDVIKAKSEHVDIDLHISAKPLRIEYVQYGRYRYPVPRSPREAALGSSTTWPPPPEHASGGQTSVAKGRLIDRLLSKRRDLQLLLKKMQLTETKACPEFLAELLAQQPRRFASPECIYSTGDRPCERYLASVGGSPNFDFGQPSMRHDRRRDLGLLALLFQAVYWTTVHFLTGGRVDGRRHGG</sequence>
<dbReference type="AlphaFoldDB" id="W9VR06"/>